<evidence type="ECO:0008006" key="3">
    <source>
        <dbReference type="Google" id="ProtNLM"/>
    </source>
</evidence>
<reference evidence="2" key="1">
    <citation type="submission" date="2018-06" db="EMBL/GenBank/DDBJ databases">
        <authorList>
            <person name="Zhirakovskaya E."/>
        </authorList>
    </citation>
    <scope>NUCLEOTIDE SEQUENCE</scope>
</reference>
<proteinExistence type="predicted"/>
<feature type="transmembrane region" description="Helical" evidence="1">
    <location>
        <begin position="41"/>
        <end position="64"/>
    </location>
</feature>
<keyword evidence="1" id="KW-0812">Transmembrane</keyword>
<keyword evidence="1" id="KW-1133">Transmembrane helix</keyword>
<organism evidence="2">
    <name type="scientific">hydrothermal vent metagenome</name>
    <dbReference type="NCBI Taxonomy" id="652676"/>
    <lineage>
        <taxon>unclassified sequences</taxon>
        <taxon>metagenomes</taxon>
        <taxon>ecological metagenomes</taxon>
    </lineage>
</organism>
<sequence>MRKLVTTIMIVAGLGLMILSYTAMATPQCNTSVACSDPKVSFAAGIFVVGIVLSFSSAIFYSVYKGSK</sequence>
<evidence type="ECO:0000256" key="1">
    <source>
        <dbReference type="SAM" id="Phobius"/>
    </source>
</evidence>
<dbReference type="EMBL" id="UOEK01000520">
    <property type="protein sequence ID" value="VAW09075.1"/>
    <property type="molecule type" value="Genomic_DNA"/>
</dbReference>
<dbReference type="AlphaFoldDB" id="A0A3B0ST63"/>
<name>A0A3B0ST63_9ZZZZ</name>
<keyword evidence="1" id="KW-0472">Membrane</keyword>
<protein>
    <recommendedName>
        <fullName evidence="3">Co/Zn/Cd efflux system membrane fusion protein</fullName>
    </recommendedName>
</protein>
<evidence type="ECO:0000313" key="2">
    <source>
        <dbReference type="EMBL" id="VAW09075.1"/>
    </source>
</evidence>
<gene>
    <name evidence="2" type="ORF">MNBD_ACTINO02-1414</name>
</gene>
<accession>A0A3B0ST63</accession>
<dbReference type="PROSITE" id="PS51257">
    <property type="entry name" value="PROKAR_LIPOPROTEIN"/>
    <property type="match status" value="1"/>
</dbReference>